<name>A0A5B7GCY0_PORTR</name>
<organism evidence="2 3">
    <name type="scientific">Portunus trituberculatus</name>
    <name type="common">Swimming crab</name>
    <name type="synonym">Neptunus trituberculatus</name>
    <dbReference type="NCBI Taxonomy" id="210409"/>
    <lineage>
        <taxon>Eukaryota</taxon>
        <taxon>Metazoa</taxon>
        <taxon>Ecdysozoa</taxon>
        <taxon>Arthropoda</taxon>
        <taxon>Crustacea</taxon>
        <taxon>Multicrustacea</taxon>
        <taxon>Malacostraca</taxon>
        <taxon>Eumalacostraca</taxon>
        <taxon>Eucarida</taxon>
        <taxon>Decapoda</taxon>
        <taxon>Pleocyemata</taxon>
        <taxon>Brachyura</taxon>
        <taxon>Eubrachyura</taxon>
        <taxon>Portunoidea</taxon>
        <taxon>Portunidae</taxon>
        <taxon>Portuninae</taxon>
        <taxon>Portunus</taxon>
    </lineage>
</organism>
<proteinExistence type="predicted"/>
<evidence type="ECO:0000313" key="2">
    <source>
        <dbReference type="EMBL" id="MPC55133.1"/>
    </source>
</evidence>
<comment type="caution">
    <text evidence="2">The sequence shown here is derived from an EMBL/GenBank/DDBJ whole genome shotgun (WGS) entry which is preliminary data.</text>
</comment>
<evidence type="ECO:0000313" key="3">
    <source>
        <dbReference type="Proteomes" id="UP000324222"/>
    </source>
</evidence>
<dbReference type="Proteomes" id="UP000324222">
    <property type="component" value="Unassembled WGS sequence"/>
</dbReference>
<protein>
    <submittedName>
        <fullName evidence="2">Uncharacterized protein</fullName>
    </submittedName>
</protein>
<evidence type="ECO:0000256" key="1">
    <source>
        <dbReference type="SAM" id="MobiDB-lite"/>
    </source>
</evidence>
<dbReference type="AlphaFoldDB" id="A0A5B7GCY0"/>
<accession>A0A5B7GCY0</accession>
<dbReference type="EMBL" id="VSRR010012921">
    <property type="protein sequence ID" value="MPC55133.1"/>
    <property type="molecule type" value="Genomic_DNA"/>
</dbReference>
<gene>
    <name evidence="2" type="ORF">E2C01_049064</name>
</gene>
<reference evidence="2 3" key="1">
    <citation type="submission" date="2019-05" db="EMBL/GenBank/DDBJ databases">
        <title>Another draft genome of Portunus trituberculatus and its Hox gene families provides insights of decapod evolution.</title>
        <authorList>
            <person name="Jeong J.-H."/>
            <person name="Song I."/>
            <person name="Kim S."/>
            <person name="Choi T."/>
            <person name="Kim D."/>
            <person name="Ryu S."/>
            <person name="Kim W."/>
        </authorList>
    </citation>
    <scope>NUCLEOTIDE SEQUENCE [LARGE SCALE GENOMIC DNA]</scope>
    <source>
        <tissue evidence="2">Muscle</tissue>
    </source>
</reference>
<feature type="compositionally biased region" description="Basic residues" evidence="1">
    <location>
        <begin position="1"/>
        <end position="11"/>
    </location>
</feature>
<feature type="region of interest" description="Disordered" evidence="1">
    <location>
        <begin position="1"/>
        <end position="35"/>
    </location>
</feature>
<feature type="compositionally biased region" description="Pro residues" evidence="1">
    <location>
        <begin position="23"/>
        <end position="35"/>
    </location>
</feature>
<sequence>MLTTHPQRRRALSGVFRAKTPATPLPSPPPARPFV</sequence>
<keyword evidence="3" id="KW-1185">Reference proteome</keyword>